<gene>
    <name evidence="2" type="ORF">PVAND_003977</name>
</gene>
<feature type="domain" description="DUF6570" evidence="1">
    <location>
        <begin position="32"/>
        <end position="164"/>
    </location>
</feature>
<evidence type="ECO:0000259" key="1">
    <source>
        <dbReference type="Pfam" id="PF20209"/>
    </source>
</evidence>
<keyword evidence="3" id="KW-1185">Reference proteome</keyword>
<reference evidence="2" key="1">
    <citation type="submission" date="2021-03" db="EMBL/GenBank/DDBJ databases">
        <title>Chromosome level genome of the anhydrobiotic midge Polypedilum vanderplanki.</title>
        <authorList>
            <person name="Yoshida Y."/>
            <person name="Kikawada T."/>
            <person name="Gusev O."/>
        </authorList>
    </citation>
    <scope>NUCLEOTIDE SEQUENCE</scope>
    <source>
        <strain evidence="2">NIAS01</strain>
        <tissue evidence="2">Whole body or cell culture</tissue>
    </source>
</reference>
<proteinExistence type="predicted"/>
<evidence type="ECO:0000313" key="3">
    <source>
        <dbReference type="Proteomes" id="UP001107558"/>
    </source>
</evidence>
<dbReference type="InterPro" id="IPR046700">
    <property type="entry name" value="DUF6570"/>
</dbReference>
<dbReference type="Pfam" id="PF20209">
    <property type="entry name" value="DUF6570"/>
    <property type="match status" value="1"/>
</dbReference>
<accession>A0A9J6BWU6</accession>
<dbReference type="OrthoDB" id="6141723at2759"/>
<protein>
    <recommendedName>
        <fullName evidence="1">DUF6570 domain-containing protein</fullName>
    </recommendedName>
</protein>
<comment type="caution">
    <text evidence="2">The sequence shown here is derived from an EMBL/GenBank/DDBJ whole genome shotgun (WGS) entry which is preliminary data.</text>
</comment>
<dbReference type="Proteomes" id="UP001107558">
    <property type="component" value="Chromosome 3"/>
</dbReference>
<name>A0A9J6BWU6_POLVA</name>
<dbReference type="AlphaFoldDB" id="A0A9J6BWU6"/>
<evidence type="ECO:0000313" key="2">
    <source>
        <dbReference type="EMBL" id="KAG5673981.1"/>
    </source>
</evidence>
<sequence length="218" mass="25575">MNVEHHIFEEFASYFIESLVCICKTCYNYWSKGKVPPVHLKCGLKVLDIPECIQQLSDFEELLISPMIPFIQVVETIKYAKYPQLGAKGAVVLIEPDQTVFLDLLPRNVNDMSKMCIELARRIDHKSTYAEGVVNVQNVLSALKYLVDTPLFKQYNIQYDQELLDAYDPTCLKDNINFILRSHIKPTEKENVKVIKKEQKRKHKKKRLRWKQKMTTFY</sequence>
<dbReference type="EMBL" id="JADBJN010000003">
    <property type="protein sequence ID" value="KAG5673981.1"/>
    <property type="molecule type" value="Genomic_DNA"/>
</dbReference>
<organism evidence="2 3">
    <name type="scientific">Polypedilum vanderplanki</name>
    <name type="common">Sleeping chironomid midge</name>
    <dbReference type="NCBI Taxonomy" id="319348"/>
    <lineage>
        <taxon>Eukaryota</taxon>
        <taxon>Metazoa</taxon>
        <taxon>Ecdysozoa</taxon>
        <taxon>Arthropoda</taxon>
        <taxon>Hexapoda</taxon>
        <taxon>Insecta</taxon>
        <taxon>Pterygota</taxon>
        <taxon>Neoptera</taxon>
        <taxon>Endopterygota</taxon>
        <taxon>Diptera</taxon>
        <taxon>Nematocera</taxon>
        <taxon>Chironomoidea</taxon>
        <taxon>Chironomidae</taxon>
        <taxon>Chironominae</taxon>
        <taxon>Polypedilum</taxon>
        <taxon>Polypedilum</taxon>
    </lineage>
</organism>